<dbReference type="HOGENOM" id="CLU_3133929_0_0_9"/>
<sequence>MQIITQTSFRFNKKKPVGGRIVKKAKKRLVICAICTFDIEKRLKKADGH</sequence>
<evidence type="ECO:0000313" key="2">
    <source>
        <dbReference type="Proteomes" id="UP000004756"/>
    </source>
</evidence>
<dbReference type="EMBL" id="ACCJ01000223">
    <property type="protein sequence ID" value="EEG54827.1"/>
    <property type="molecule type" value="Genomic_DNA"/>
</dbReference>
<comment type="caution">
    <text evidence="1">The sequence shown here is derived from an EMBL/GenBank/DDBJ whole genome shotgun (WGS) entry which is preliminary data.</text>
</comment>
<evidence type="ECO:0000313" key="1">
    <source>
        <dbReference type="EMBL" id="EEG54827.1"/>
    </source>
</evidence>
<accession>C0D1H2</accession>
<protein>
    <submittedName>
        <fullName evidence="1">Uncharacterized protein</fullName>
    </submittedName>
</protein>
<organism evidence="1 2">
    <name type="scientific">[Clostridium] asparagiforme DSM 15981</name>
    <dbReference type="NCBI Taxonomy" id="518636"/>
    <lineage>
        <taxon>Bacteria</taxon>
        <taxon>Bacillati</taxon>
        <taxon>Bacillota</taxon>
        <taxon>Clostridia</taxon>
        <taxon>Lachnospirales</taxon>
        <taxon>Lachnospiraceae</taxon>
        <taxon>Enterocloster</taxon>
    </lineage>
</organism>
<gene>
    <name evidence="1" type="ORF">CLOSTASPAR_03110</name>
</gene>
<proteinExistence type="predicted"/>
<dbReference type="Proteomes" id="UP000004756">
    <property type="component" value="Unassembled WGS sequence"/>
</dbReference>
<reference evidence="1 2" key="1">
    <citation type="submission" date="2009-02" db="EMBL/GenBank/DDBJ databases">
        <title>Draft genome sequence of Clostridium asparagiforme (DSM 15981).</title>
        <authorList>
            <person name="Sudarsanam P."/>
            <person name="Ley R."/>
            <person name="Guruge J."/>
            <person name="Turnbaugh P.J."/>
            <person name="Mahowald M."/>
            <person name="Liep D."/>
            <person name="Gordon J."/>
        </authorList>
    </citation>
    <scope>NUCLEOTIDE SEQUENCE [LARGE SCALE GENOMIC DNA]</scope>
    <source>
        <strain evidence="1 2">DSM 15981</strain>
    </source>
</reference>
<name>C0D1H2_9FIRM</name>
<keyword evidence="2" id="KW-1185">Reference proteome</keyword>
<dbReference type="AlphaFoldDB" id="C0D1H2"/>